<sequence length="452" mass="48844">MKKILILLLVVFAVLAGPGMANASSGIKVTIDGKEQHYDQPPVLVNGRTLVPLRGIFESLGAKIDWNGDTQTVTATRGSTTIVLQVGSKLAIKNGQPVTLDVEAQLINGRTMVPVRFVGEALGAGVNWDSGTNTVVISTQGMTAERRKMSIQEIVAENDHKVVMVITDNNSRASAFAVGDGLFLTNYHVVDEASKAVILTKDKKEYEVQGIVAYSEQQDLALLKTKEKTGIPSVKFGSAKQAQKGEHVIAIGNPLSLSNTVSEGIISSFRQESGVDLIQISVPVTFGSSGGALFNEYGEVIGITTLGIINSGADLNFAVAIDHATPWLETTHQDFDKLEASFPEENAVIKSLKERIKKHVVDGMYKNNLGLSTTEAAMFLELTDETDLKAFSGLSEQGKKRLMLTYTAENWGDVLGVDYCYTYVVYGKKKLVAATITYGMSVDEVELVYPEQ</sequence>
<dbReference type="PRINTS" id="PR00834">
    <property type="entry name" value="PROTEASES2C"/>
</dbReference>
<evidence type="ECO:0000313" key="4">
    <source>
        <dbReference type="EMBL" id="GAX88923.1"/>
    </source>
</evidence>
<evidence type="ECO:0000256" key="2">
    <source>
        <dbReference type="SAM" id="SignalP"/>
    </source>
</evidence>
<dbReference type="Pfam" id="PF07833">
    <property type="entry name" value="Cu_amine_oxidN1"/>
    <property type="match status" value="1"/>
</dbReference>
<gene>
    <name evidence="4" type="ORF">EFBL_0537</name>
</gene>
<dbReference type="InterPro" id="IPR012854">
    <property type="entry name" value="Cu_amine_oxidase-like_N"/>
</dbReference>
<dbReference type="RefSeq" id="WP_096180626.1">
    <property type="nucleotide sequence ID" value="NZ_BDUF01000011.1"/>
</dbReference>
<dbReference type="SUPFAM" id="SSF50494">
    <property type="entry name" value="Trypsin-like serine proteases"/>
    <property type="match status" value="1"/>
</dbReference>
<dbReference type="PANTHER" id="PTHR22939:SF129">
    <property type="entry name" value="SERINE PROTEASE HTRA2, MITOCHONDRIAL"/>
    <property type="match status" value="1"/>
</dbReference>
<keyword evidence="1" id="KW-0378">Hydrolase</keyword>
<dbReference type="Proteomes" id="UP000217785">
    <property type="component" value="Unassembled WGS sequence"/>
</dbReference>
<feature type="chain" id="PRO_5012019240" description="Copper amine oxidase-like N-terminal domain-containing protein" evidence="2">
    <location>
        <begin position="24"/>
        <end position="452"/>
    </location>
</feature>
<organism evidence="4 5">
    <name type="scientific">Effusibacillus lacus</name>
    <dbReference type="NCBI Taxonomy" id="1348429"/>
    <lineage>
        <taxon>Bacteria</taxon>
        <taxon>Bacillati</taxon>
        <taxon>Bacillota</taxon>
        <taxon>Bacilli</taxon>
        <taxon>Bacillales</taxon>
        <taxon>Alicyclobacillaceae</taxon>
        <taxon>Effusibacillus</taxon>
    </lineage>
</organism>
<dbReference type="EMBL" id="BDUF01000011">
    <property type="protein sequence ID" value="GAX88923.1"/>
    <property type="molecule type" value="Genomic_DNA"/>
</dbReference>
<evidence type="ECO:0000313" key="5">
    <source>
        <dbReference type="Proteomes" id="UP000217785"/>
    </source>
</evidence>
<feature type="signal peptide" evidence="2">
    <location>
        <begin position="1"/>
        <end position="23"/>
    </location>
</feature>
<accession>A0A292YJI1</accession>
<dbReference type="GO" id="GO:0004252">
    <property type="term" value="F:serine-type endopeptidase activity"/>
    <property type="evidence" value="ECO:0007669"/>
    <property type="project" value="InterPro"/>
</dbReference>
<proteinExistence type="predicted"/>
<dbReference type="PANTHER" id="PTHR22939">
    <property type="entry name" value="SERINE PROTEASE FAMILY S1C HTRA-RELATED"/>
    <property type="match status" value="1"/>
</dbReference>
<keyword evidence="5" id="KW-1185">Reference proteome</keyword>
<dbReference type="Gene3D" id="3.30.457.10">
    <property type="entry name" value="Copper amine oxidase-like, N-terminal domain"/>
    <property type="match status" value="1"/>
</dbReference>
<dbReference type="AlphaFoldDB" id="A0A292YJI1"/>
<reference evidence="5" key="1">
    <citation type="submission" date="2017-07" db="EMBL/GenBank/DDBJ databases">
        <title>Draft genome sequence of Effusibacillus lacus strain skLN1.</title>
        <authorList>
            <person name="Watanabe M."/>
            <person name="Kojima H."/>
            <person name="Fukui M."/>
        </authorList>
    </citation>
    <scope>NUCLEOTIDE SEQUENCE [LARGE SCALE GENOMIC DNA]</scope>
    <source>
        <strain evidence="5">skLN1</strain>
    </source>
</reference>
<name>A0A292YJI1_9BACL</name>
<comment type="caution">
    <text evidence="4">The sequence shown here is derived from an EMBL/GenBank/DDBJ whole genome shotgun (WGS) entry which is preliminary data.</text>
</comment>
<keyword evidence="1" id="KW-0645">Protease</keyword>
<dbReference type="Pfam" id="PF13365">
    <property type="entry name" value="Trypsin_2"/>
    <property type="match status" value="1"/>
</dbReference>
<evidence type="ECO:0000256" key="1">
    <source>
        <dbReference type="ARBA" id="ARBA00022825"/>
    </source>
</evidence>
<dbReference type="InterPro" id="IPR001940">
    <property type="entry name" value="Peptidase_S1C"/>
</dbReference>
<protein>
    <recommendedName>
        <fullName evidence="3">Copper amine oxidase-like N-terminal domain-containing protein</fullName>
    </recommendedName>
</protein>
<keyword evidence="1" id="KW-0720">Serine protease</keyword>
<keyword evidence="2" id="KW-0732">Signal</keyword>
<dbReference type="OrthoDB" id="189537at2"/>
<dbReference type="InterPro" id="IPR009003">
    <property type="entry name" value="Peptidase_S1_PA"/>
</dbReference>
<dbReference type="GO" id="GO:0006508">
    <property type="term" value="P:proteolysis"/>
    <property type="evidence" value="ECO:0007669"/>
    <property type="project" value="InterPro"/>
</dbReference>
<dbReference type="SUPFAM" id="SSF55383">
    <property type="entry name" value="Copper amine oxidase, domain N"/>
    <property type="match status" value="1"/>
</dbReference>
<dbReference type="Gene3D" id="2.40.10.120">
    <property type="match status" value="1"/>
</dbReference>
<evidence type="ECO:0000259" key="3">
    <source>
        <dbReference type="Pfam" id="PF07833"/>
    </source>
</evidence>
<dbReference type="InterPro" id="IPR036582">
    <property type="entry name" value="Mao_N_sf"/>
</dbReference>
<feature type="domain" description="Copper amine oxidase-like N-terminal" evidence="3">
    <location>
        <begin position="31"/>
        <end position="137"/>
    </location>
</feature>